<dbReference type="AlphaFoldDB" id="A0A5B8UDS5"/>
<dbReference type="OrthoDB" id="262081at2"/>
<dbReference type="PROSITE" id="PS51257">
    <property type="entry name" value="PROKAR_LIPOPROTEIN"/>
    <property type="match status" value="1"/>
</dbReference>
<keyword evidence="2" id="KW-1185">Reference proteome</keyword>
<accession>A0A5B8UDS5</accession>
<dbReference type="Proteomes" id="UP000321204">
    <property type="component" value="Chromosome"/>
</dbReference>
<evidence type="ECO:0000313" key="2">
    <source>
        <dbReference type="Proteomes" id="UP000321204"/>
    </source>
</evidence>
<dbReference type="KEGG" id="fgg:FSB75_02560"/>
<name>A0A5B8UDS5_9BACT</name>
<dbReference type="RefSeq" id="WP_146782293.1">
    <property type="nucleotide sequence ID" value="NZ_BAABIO010000006.1"/>
</dbReference>
<reference evidence="1 2" key="1">
    <citation type="journal article" date="2015" name="Int. J. Syst. Evol. Microbiol.">
        <title>Flavisolibacter ginsenosidimutans sp. nov., with ginsenoside-converting activity isolated from soil used for cultivating ginseng.</title>
        <authorList>
            <person name="Zhao Y."/>
            <person name="Liu Q."/>
            <person name="Kang M.S."/>
            <person name="Jin F."/>
            <person name="Yu H."/>
            <person name="Im W.T."/>
        </authorList>
    </citation>
    <scope>NUCLEOTIDE SEQUENCE [LARGE SCALE GENOMIC DNA]</scope>
    <source>
        <strain evidence="1 2">Gsoil 636</strain>
    </source>
</reference>
<protein>
    <submittedName>
        <fullName evidence="1">Uncharacterized protein</fullName>
    </submittedName>
</protein>
<dbReference type="EMBL" id="CP042433">
    <property type="protein sequence ID" value="QEC54827.1"/>
    <property type="molecule type" value="Genomic_DNA"/>
</dbReference>
<proteinExistence type="predicted"/>
<gene>
    <name evidence="1" type="ORF">FSB75_02560</name>
</gene>
<sequence length="270" mass="31362">MRVFLCFLLCFTFVSCSHYKHLHTATPTTQRITGTEFYKTAFPFNWQRRDSFAVQEILSGNLPSFLKKFVAVNVSLFDSSSGKEIKATYYVMPDYLSLGTDDDWARVDVTPMAAQKIADSFHCFLPTRKMVDDIYKAAKIKLEPVPMYAFRDSTPTMYQHNLIIEGQRRGKKGLIAGIKKDVVISGKLTRDTKPNRVAIYGWHKLDGKPIQPLYTGHVNWYVDYSHGIRFIMQMIKVDGRWMNYVDVLKHPVYKRLLCGEEWCDVYKYAY</sequence>
<organism evidence="1 2">
    <name type="scientific">Flavisolibacter ginsenosidimutans</name>
    <dbReference type="NCBI Taxonomy" id="661481"/>
    <lineage>
        <taxon>Bacteria</taxon>
        <taxon>Pseudomonadati</taxon>
        <taxon>Bacteroidota</taxon>
        <taxon>Chitinophagia</taxon>
        <taxon>Chitinophagales</taxon>
        <taxon>Chitinophagaceae</taxon>
        <taxon>Flavisolibacter</taxon>
    </lineage>
</organism>
<evidence type="ECO:0000313" key="1">
    <source>
        <dbReference type="EMBL" id="QEC54827.1"/>
    </source>
</evidence>